<proteinExistence type="predicted"/>
<dbReference type="Proteomes" id="UP000315369">
    <property type="component" value="Unassembled WGS sequence"/>
</dbReference>
<protein>
    <recommendedName>
        <fullName evidence="4">Lipoprotein</fullName>
    </recommendedName>
</protein>
<dbReference type="RefSeq" id="WP_141643339.1">
    <property type="nucleotide sequence ID" value="NZ_VIFM01000054.1"/>
</dbReference>
<feature type="chain" id="PRO_5021757227" description="Lipoprotein" evidence="1">
    <location>
        <begin position="23"/>
        <end position="112"/>
    </location>
</feature>
<sequence>MFMTGLRRCALLAGIVALTACGGPLPEEQALTEAMPGEEISEEAVSEGGEVDAQACSLTVVEACSPNLRTCGIRCCDGKLIQAPDTACGACEPLAWEVCAWRGGPWHIRWTN</sequence>
<dbReference type="EMBL" id="VIFM01000054">
    <property type="protein sequence ID" value="TQF14972.1"/>
    <property type="molecule type" value="Genomic_DNA"/>
</dbReference>
<organism evidence="2 3">
    <name type="scientific">Myxococcus llanfairpwllgwyngyllgogerychwyrndrobwllllantysiliogogogochensis</name>
    <dbReference type="NCBI Taxonomy" id="2590453"/>
    <lineage>
        <taxon>Bacteria</taxon>
        <taxon>Pseudomonadati</taxon>
        <taxon>Myxococcota</taxon>
        <taxon>Myxococcia</taxon>
        <taxon>Myxococcales</taxon>
        <taxon>Cystobacterineae</taxon>
        <taxon>Myxococcaceae</taxon>
        <taxon>Myxococcus</taxon>
    </lineage>
</organism>
<name>A0A540X134_9BACT</name>
<gene>
    <name evidence="2" type="ORF">FJV41_15920</name>
</gene>
<evidence type="ECO:0008006" key="4">
    <source>
        <dbReference type="Google" id="ProtNLM"/>
    </source>
</evidence>
<accession>A0A540X134</accession>
<evidence type="ECO:0000313" key="3">
    <source>
        <dbReference type="Proteomes" id="UP000315369"/>
    </source>
</evidence>
<dbReference type="AlphaFoldDB" id="A0A540X134"/>
<feature type="signal peptide" evidence="1">
    <location>
        <begin position="1"/>
        <end position="22"/>
    </location>
</feature>
<comment type="caution">
    <text evidence="2">The sequence shown here is derived from an EMBL/GenBank/DDBJ whole genome shotgun (WGS) entry which is preliminary data.</text>
</comment>
<keyword evidence="1" id="KW-0732">Signal</keyword>
<evidence type="ECO:0000313" key="2">
    <source>
        <dbReference type="EMBL" id="TQF14972.1"/>
    </source>
</evidence>
<reference evidence="2 3" key="1">
    <citation type="submission" date="2019-06" db="EMBL/GenBank/DDBJ databases">
        <authorList>
            <person name="Livingstone P."/>
            <person name="Whitworth D."/>
        </authorList>
    </citation>
    <scope>NUCLEOTIDE SEQUENCE [LARGE SCALE GENOMIC DNA]</scope>
    <source>
        <strain evidence="2 3">AM401</strain>
    </source>
</reference>
<evidence type="ECO:0000256" key="1">
    <source>
        <dbReference type="SAM" id="SignalP"/>
    </source>
</evidence>
<dbReference type="PROSITE" id="PS51257">
    <property type="entry name" value="PROKAR_LIPOPROTEIN"/>
    <property type="match status" value="1"/>
</dbReference>
<keyword evidence="3" id="KW-1185">Reference proteome</keyword>